<dbReference type="Pfam" id="PF11208">
    <property type="entry name" value="DUF2992"/>
    <property type="match status" value="1"/>
</dbReference>
<dbReference type="InterPro" id="IPR016787">
    <property type="entry name" value="UCP021328"/>
</dbReference>
<reference evidence="2 3" key="1">
    <citation type="journal article" date="2018" name="Front. Microbiol.">
        <title>Description and Comparative Genomics of Macrococcus caseolyticus subsp. hominis subsp. nov., Macrococcus goetzii sp. nov., Macrococcus epidermidis sp. nov., and Macrococcus bohemicus sp. nov., Novel Macrococci From Human Clinical Material With Virulence Potential and Suspected Uptake of Foreign DNA by Natural Transformation.</title>
        <authorList>
            <person name="Maslanova I."/>
            <person name="Wertheimer Z."/>
            <person name="Sedlacek I."/>
            <person name="Svec P."/>
            <person name="Indrakova A."/>
            <person name="Kovarovic V."/>
            <person name="Schumann P."/>
            <person name="Sproer C."/>
            <person name="Kralova S."/>
            <person name="Sedo O."/>
            <person name="Kristofova L."/>
            <person name="Vrbovska V."/>
            <person name="Fuzik T."/>
            <person name="Petras P."/>
            <person name="Zdrahal Z."/>
            <person name="Ruzickova V."/>
            <person name="Doskar J."/>
            <person name="Pantucek R."/>
        </authorList>
    </citation>
    <scope>NUCLEOTIDE SEQUENCE [LARGE SCALE GENOMIC DNA]</scope>
    <source>
        <strain evidence="2 3">01/688</strain>
    </source>
</reference>
<dbReference type="EMBL" id="PZJH01000003">
    <property type="protein sequence ID" value="RAK44606.1"/>
    <property type="molecule type" value="Genomic_DNA"/>
</dbReference>
<gene>
    <name evidence="2" type="ORF">BHU61_07785</name>
</gene>
<dbReference type="Proteomes" id="UP000249808">
    <property type="component" value="Unassembled WGS sequence"/>
</dbReference>
<comment type="caution">
    <text evidence="2">The sequence shown here is derived from an EMBL/GenBank/DDBJ whole genome shotgun (WGS) entry which is preliminary data.</text>
</comment>
<protein>
    <submittedName>
        <fullName evidence="2">DUF2992 domain-containing protein</fullName>
    </submittedName>
</protein>
<proteinExistence type="predicted"/>
<name>A0A327ZR48_9STAP</name>
<evidence type="ECO:0000313" key="2">
    <source>
        <dbReference type="EMBL" id="RAK44606.1"/>
    </source>
</evidence>
<feature type="compositionally biased region" description="Basic residues" evidence="1">
    <location>
        <begin position="122"/>
        <end position="136"/>
    </location>
</feature>
<organism evidence="2 3">
    <name type="scientific">Macrococcus epidermidis</name>
    <dbReference type="NCBI Taxonomy" id="1902580"/>
    <lineage>
        <taxon>Bacteria</taxon>
        <taxon>Bacillati</taxon>
        <taxon>Bacillota</taxon>
        <taxon>Bacilli</taxon>
        <taxon>Bacillales</taxon>
        <taxon>Staphylococcaceae</taxon>
        <taxon>Macrococcus</taxon>
    </lineage>
</organism>
<evidence type="ECO:0000256" key="1">
    <source>
        <dbReference type="SAM" id="MobiDB-lite"/>
    </source>
</evidence>
<dbReference type="RefSeq" id="WP_111715940.1">
    <property type="nucleotide sequence ID" value="NZ_JBHSSR010000013.1"/>
</dbReference>
<sequence>MEMNIFHNGQFYIGVIKFEKDGKICYVERVFGMDPDKETLDQFIHQELLYLIDNVKTEGYKDKKVSNRINPKRLQRKVSKERKMYQLSTKTQDFLKKEYETNKKIRKKLSKERKEAFEERKRMLKRKKAKQKHKGK</sequence>
<evidence type="ECO:0000313" key="3">
    <source>
        <dbReference type="Proteomes" id="UP000249808"/>
    </source>
</evidence>
<accession>A0A327ZR48</accession>
<keyword evidence="3" id="KW-1185">Reference proteome</keyword>
<feature type="compositionally biased region" description="Basic and acidic residues" evidence="1">
    <location>
        <begin position="112"/>
        <end position="121"/>
    </location>
</feature>
<feature type="region of interest" description="Disordered" evidence="1">
    <location>
        <begin position="110"/>
        <end position="136"/>
    </location>
</feature>
<dbReference type="PIRSF" id="PIRSF021328">
    <property type="entry name" value="UCP021328"/>
    <property type="match status" value="1"/>
</dbReference>
<dbReference type="AlphaFoldDB" id="A0A327ZR48"/>